<dbReference type="GO" id="GO:0004222">
    <property type="term" value="F:metalloendopeptidase activity"/>
    <property type="evidence" value="ECO:0007669"/>
    <property type="project" value="InterPro"/>
</dbReference>
<evidence type="ECO:0000313" key="13">
    <source>
        <dbReference type="Proteomes" id="UP000694414"/>
    </source>
</evidence>
<evidence type="ECO:0000256" key="3">
    <source>
        <dbReference type="ARBA" id="ARBA00022692"/>
    </source>
</evidence>
<dbReference type="Gene3D" id="3.40.390.10">
    <property type="entry name" value="Collagenase (Catalytic Domain)"/>
    <property type="match status" value="1"/>
</dbReference>
<comment type="subunit">
    <text evidence="7">Interacts with TEX101.</text>
</comment>
<dbReference type="GeneTree" id="ENSGT00940000162784"/>
<organism evidence="12 13">
    <name type="scientific">Prolemur simus</name>
    <name type="common">Greater bamboo lemur</name>
    <name type="synonym">Hapalemur simus</name>
    <dbReference type="NCBI Taxonomy" id="1328070"/>
    <lineage>
        <taxon>Eukaryota</taxon>
        <taxon>Metazoa</taxon>
        <taxon>Chordata</taxon>
        <taxon>Craniata</taxon>
        <taxon>Vertebrata</taxon>
        <taxon>Euteleostomi</taxon>
        <taxon>Mammalia</taxon>
        <taxon>Eutheria</taxon>
        <taxon>Euarchontoglires</taxon>
        <taxon>Primates</taxon>
        <taxon>Strepsirrhini</taxon>
        <taxon>Lemuriformes</taxon>
        <taxon>Lemuridae</taxon>
        <taxon>Prolemur</taxon>
    </lineage>
</organism>
<dbReference type="PROSITE" id="PS50026">
    <property type="entry name" value="EGF_3"/>
    <property type="match status" value="1"/>
</dbReference>
<comment type="subcellular location">
    <subcellularLocation>
        <location evidence="1">Membrane</location>
        <topology evidence="1">Single-pass membrane protein</topology>
    </subcellularLocation>
</comment>
<feature type="domain" description="EGF-like" evidence="9">
    <location>
        <begin position="314"/>
        <end position="348"/>
    </location>
</feature>
<name>A0A8C8YPX7_PROSS</name>
<accession>A0A8C8YPX7</accession>
<dbReference type="InterPro" id="IPR001762">
    <property type="entry name" value="Disintegrin_dom"/>
</dbReference>
<dbReference type="GO" id="GO:0008584">
    <property type="term" value="P:male gonad development"/>
    <property type="evidence" value="ECO:0007669"/>
    <property type="project" value="TreeGrafter"/>
</dbReference>
<dbReference type="SMART" id="SM00608">
    <property type="entry name" value="ACR"/>
    <property type="match status" value="1"/>
</dbReference>
<keyword evidence="13" id="KW-1185">Reference proteome</keyword>
<evidence type="ECO:0000256" key="7">
    <source>
        <dbReference type="ARBA" id="ARBA00038664"/>
    </source>
</evidence>
<evidence type="ECO:0000313" key="12">
    <source>
        <dbReference type="Ensembl" id="ENSPSMP00000003818.1"/>
    </source>
</evidence>
<dbReference type="InterPro" id="IPR024079">
    <property type="entry name" value="MetalloPept_cat_dom_sf"/>
</dbReference>
<dbReference type="SMART" id="SM00050">
    <property type="entry name" value="DISIN"/>
    <property type="match status" value="1"/>
</dbReference>
<keyword evidence="3" id="KW-0812">Transmembrane</keyword>
<dbReference type="InterPro" id="IPR000742">
    <property type="entry name" value="EGF"/>
</dbReference>
<evidence type="ECO:0000256" key="4">
    <source>
        <dbReference type="ARBA" id="ARBA00022989"/>
    </source>
</evidence>
<dbReference type="SUPFAM" id="SSF57552">
    <property type="entry name" value="Blood coagulation inhibitor (disintegrin)"/>
    <property type="match status" value="1"/>
</dbReference>
<evidence type="ECO:0000256" key="2">
    <source>
        <dbReference type="ARBA" id="ARBA00022536"/>
    </source>
</evidence>
<evidence type="ECO:0000256" key="6">
    <source>
        <dbReference type="ARBA" id="ARBA00023157"/>
    </source>
</evidence>
<dbReference type="GO" id="GO:0006508">
    <property type="term" value="P:proteolysis"/>
    <property type="evidence" value="ECO:0007669"/>
    <property type="project" value="InterPro"/>
</dbReference>
<feature type="domain" description="Disintegrin" evidence="10">
    <location>
        <begin position="91"/>
        <end position="173"/>
    </location>
</feature>
<evidence type="ECO:0000256" key="5">
    <source>
        <dbReference type="ARBA" id="ARBA00023136"/>
    </source>
</evidence>
<dbReference type="GO" id="GO:0007155">
    <property type="term" value="P:cell adhesion"/>
    <property type="evidence" value="ECO:0007669"/>
    <property type="project" value="TreeGrafter"/>
</dbReference>
<comment type="caution">
    <text evidence="8">Lacks conserved residue(s) required for the propagation of feature annotation.</text>
</comment>
<proteinExistence type="predicted"/>
<dbReference type="Proteomes" id="UP000694414">
    <property type="component" value="Unplaced"/>
</dbReference>
<sequence>MGSDIKTVTQKVIQIIGHVNTMLTQLKLTVVISSIEIWSNKNKIPTTGHPDNLLFRFSDWNYMHLKPKSHQITYLFVFRKHPTYIGTTFPGRVCDKNYAVGVALNCTHKSCCNPSFCTLKKNAVCGSGECCSQDCKIKPLDVLCRRSADKECDFNEYCDGANSYCVPNTFARNGQTCDSGTGFCFSGMCVTFDRQCESLVGKGSKGAPFACYDEINSKTDIYGHCGGKYCNFVHLLCGKLVCTWPHRTLISRPNLSVIYAHVRDDICVSTNLPGTKFVKGSLDRDETFVKDGSMCGPDMYCWQYQCKEVRFLIDYKACHSATNCNGHGVCNNFNHCHCEKGFAPPDCEPQKEGFGSVDDGHKIKAR</sequence>
<dbReference type="PROSITE" id="PS50215">
    <property type="entry name" value="ADAM_MEPRO"/>
    <property type="match status" value="1"/>
</dbReference>
<feature type="disulfide bond" evidence="8">
    <location>
        <begin position="338"/>
        <end position="347"/>
    </location>
</feature>
<keyword evidence="6 8" id="KW-1015">Disulfide bond</keyword>
<dbReference type="PROSITE" id="PS00427">
    <property type="entry name" value="DISINTEGRIN_1"/>
    <property type="match status" value="1"/>
</dbReference>
<evidence type="ECO:0000259" key="11">
    <source>
        <dbReference type="PROSITE" id="PS50215"/>
    </source>
</evidence>
<evidence type="ECO:0000259" key="9">
    <source>
        <dbReference type="PROSITE" id="PS50026"/>
    </source>
</evidence>
<dbReference type="Ensembl" id="ENSPSMT00000004645.1">
    <property type="protein sequence ID" value="ENSPSMP00000003818.1"/>
    <property type="gene ID" value="ENSPSMG00000003090.1"/>
</dbReference>
<feature type="domain" description="Peptidase M12B" evidence="11">
    <location>
        <begin position="1"/>
        <end position="104"/>
    </location>
</feature>
<dbReference type="PROSITE" id="PS01186">
    <property type="entry name" value="EGF_2"/>
    <property type="match status" value="1"/>
</dbReference>
<keyword evidence="2 8" id="KW-0245">EGF-like domain</keyword>
<dbReference type="GO" id="GO:0005886">
    <property type="term" value="C:plasma membrane"/>
    <property type="evidence" value="ECO:0007669"/>
    <property type="project" value="TreeGrafter"/>
</dbReference>
<dbReference type="Pfam" id="PF08516">
    <property type="entry name" value="ADAM_CR"/>
    <property type="match status" value="1"/>
</dbReference>
<dbReference type="PROSITE" id="PS50214">
    <property type="entry name" value="DISINTEGRIN_2"/>
    <property type="match status" value="1"/>
</dbReference>
<dbReference type="InterPro" id="IPR018358">
    <property type="entry name" value="Disintegrin_CS"/>
</dbReference>
<dbReference type="SUPFAM" id="SSF55486">
    <property type="entry name" value="Metalloproteases ('zincins'), catalytic domain"/>
    <property type="match status" value="1"/>
</dbReference>
<dbReference type="AlphaFoldDB" id="A0A8C8YPX7"/>
<dbReference type="InterPro" id="IPR036436">
    <property type="entry name" value="Disintegrin_dom_sf"/>
</dbReference>
<dbReference type="Gene3D" id="4.10.70.10">
    <property type="entry name" value="Disintegrin domain"/>
    <property type="match status" value="1"/>
</dbReference>
<evidence type="ECO:0000256" key="8">
    <source>
        <dbReference type="PROSITE-ProRule" id="PRU00076"/>
    </source>
</evidence>
<dbReference type="InterPro" id="IPR006586">
    <property type="entry name" value="ADAM_Cys-rich"/>
</dbReference>
<dbReference type="InterPro" id="IPR001590">
    <property type="entry name" value="Peptidase_M12B"/>
</dbReference>
<dbReference type="PANTHER" id="PTHR11905:SF28">
    <property type="entry name" value="DISINTEGRIN AND METALLOPROTEINASE DOMAIN-CONTAINING PROTEIN 5"/>
    <property type="match status" value="1"/>
</dbReference>
<protein>
    <submittedName>
        <fullName evidence="12">Uncharacterized protein</fullName>
    </submittedName>
</protein>
<evidence type="ECO:0000259" key="10">
    <source>
        <dbReference type="PROSITE" id="PS50214"/>
    </source>
</evidence>
<dbReference type="GO" id="GO:0007339">
    <property type="term" value="P:binding of sperm to zona pellucida"/>
    <property type="evidence" value="ECO:0007669"/>
    <property type="project" value="TreeGrafter"/>
</dbReference>
<reference evidence="12" key="1">
    <citation type="submission" date="2025-08" db="UniProtKB">
        <authorList>
            <consortium name="Ensembl"/>
        </authorList>
    </citation>
    <scope>IDENTIFICATION</scope>
</reference>
<keyword evidence="4" id="KW-1133">Transmembrane helix</keyword>
<dbReference type="PANTHER" id="PTHR11905">
    <property type="entry name" value="ADAM A DISINTEGRIN AND METALLOPROTEASE DOMAIN"/>
    <property type="match status" value="1"/>
</dbReference>
<keyword evidence="5" id="KW-0472">Membrane</keyword>
<evidence type="ECO:0000256" key="1">
    <source>
        <dbReference type="ARBA" id="ARBA00004167"/>
    </source>
</evidence>
<dbReference type="Pfam" id="PF01421">
    <property type="entry name" value="Reprolysin"/>
    <property type="match status" value="1"/>
</dbReference>
<reference evidence="12" key="2">
    <citation type="submission" date="2025-09" db="UniProtKB">
        <authorList>
            <consortium name="Ensembl"/>
        </authorList>
    </citation>
    <scope>IDENTIFICATION</scope>
</reference>